<dbReference type="Proteomes" id="UP000217790">
    <property type="component" value="Unassembled WGS sequence"/>
</dbReference>
<accession>A0A2H3E9H9</accession>
<proteinExistence type="predicted"/>
<name>A0A2H3E9H9_ARMGA</name>
<dbReference type="InParanoid" id="A0A2H3E9H9"/>
<evidence type="ECO:0000313" key="3">
    <source>
        <dbReference type="Proteomes" id="UP000217790"/>
    </source>
</evidence>
<evidence type="ECO:0000256" key="1">
    <source>
        <dbReference type="SAM" id="MobiDB-lite"/>
    </source>
</evidence>
<gene>
    <name evidence="2" type="ORF">ARMGADRAFT_518759</name>
</gene>
<dbReference type="AlphaFoldDB" id="A0A2H3E9H9"/>
<evidence type="ECO:0000313" key="2">
    <source>
        <dbReference type="EMBL" id="PBK99818.1"/>
    </source>
</evidence>
<keyword evidence="3" id="KW-1185">Reference proteome</keyword>
<feature type="region of interest" description="Disordered" evidence="1">
    <location>
        <begin position="108"/>
        <end position="132"/>
    </location>
</feature>
<organism evidence="2 3">
    <name type="scientific">Armillaria gallica</name>
    <name type="common">Bulbous honey fungus</name>
    <name type="synonym">Armillaria bulbosa</name>
    <dbReference type="NCBI Taxonomy" id="47427"/>
    <lineage>
        <taxon>Eukaryota</taxon>
        <taxon>Fungi</taxon>
        <taxon>Dikarya</taxon>
        <taxon>Basidiomycota</taxon>
        <taxon>Agaricomycotina</taxon>
        <taxon>Agaricomycetes</taxon>
        <taxon>Agaricomycetidae</taxon>
        <taxon>Agaricales</taxon>
        <taxon>Marasmiineae</taxon>
        <taxon>Physalacriaceae</taxon>
        <taxon>Armillaria</taxon>
    </lineage>
</organism>
<protein>
    <submittedName>
        <fullName evidence="2">Uncharacterized protein</fullName>
    </submittedName>
</protein>
<feature type="compositionally biased region" description="Basic and acidic residues" evidence="1">
    <location>
        <begin position="121"/>
        <end position="132"/>
    </location>
</feature>
<reference evidence="3" key="1">
    <citation type="journal article" date="2017" name="Nat. Ecol. Evol.">
        <title>Genome expansion and lineage-specific genetic innovations in the forest pathogenic fungi Armillaria.</title>
        <authorList>
            <person name="Sipos G."/>
            <person name="Prasanna A.N."/>
            <person name="Walter M.C."/>
            <person name="O'Connor E."/>
            <person name="Balint B."/>
            <person name="Krizsan K."/>
            <person name="Kiss B."/>
            <person name="Hess J."/>
            <person name="Varga T."/>
            <person name="Slot J."/>
            <person name="Riley R."/>
            <person name="Boka B."/>
            <person name="Rigling D."/>
            <person name="Barry K."/>
            <person name="Lee J."/>
            <person name="Mihaltcheva S."/>
            <person name="LaButti K."/>
            <person name="Lipzen A."/>
            <person name="Waldron R."/>
            <person name="Moloney N.M."/>
            <person name="Sperisen C."/>
            <person name="Kredics L."/>
            <person name="Vagvoelgyi C."/>
            <person name="Patrignani A."/>
            <person name="Fitzpatrick D."/>
            <person name="Nagy I."/>
            <person name="Doyle S."/>
            <person name="Anderson J.B."/>
            <person name="Grigoriev I.V."/>
            <person name="Gueldener U."/>
            <person name="Muensterkoetter M."/>
            <person name="Nagy L.G."/>
        </authorList>
    </citation>
    <scope>NUCLEOTIDE SEQUENCE [LARGE SCALE GENOMIC DNA]</scope>
    <source>
        <strain evidence="3">Ar21-2</strain>
    </source>
</reference>
<sequence length="152" mass="16968">MITGQVIIYLRLQDLLLNIHSSKPCSHDKPMQETVLPTSNARRHDGHEYAVLPASAASEIQPFRHCMQNMCCAAERNVEVLPERIIGKMEDLRHGVQTGFVNPARQITQQSSSVSMVHTGGGKEKDKDRLQHAQDTCRGFNRQFPDSMSSAA</sequence>
<dbReference type="EMBL" id="KZ293647">
    <property type="protein sequence ID" value="PBK99818.1"/>
    <property type="molecule type" value="Genomic_DNA"/>
</dbReference>